<accession>A0A4Z1IFU9</accession>
<feature type="domain" description="NADP-dependent oxidoreductase" evidence="2">
    <location>
        <begin position="10"/>
        <end position="309"/>
    </location>
</feature>
<dbReference type="EMBL" id="PQXN01000037">
    <property type="protein sequence ID" value="TGO60245.1"/>
    <property type="molecule type" value="Genomic_DNA"/>
</dbReference>
<dbReference type="SUPFAM" id="SSF51430">
    <property type="entry name" value="NAD(P)-linked oxidoreductase"/>
    <property type="match status" value="1"/>
</dbReference>
<dbReference type="PANTHER" id="PTHR43364:SF4">
    <property type="entry name" value="NAD(P)-LINKED OXIDOREDUCTASE SUPERFAMILY PROTEIN"/>
    <property type="match status" value="1"/>
</dbReference>
<proteinExistence type="predicted"/>
<dbReference type="InterPro" id="IPR023210">
    <property type="entry name" value="NADP_OxRdtase_dom"/>
</dbReference>
<sequence length="321" mass="36895">MQTRVHDLKDVSSMVDIFRSHGHNEIDTARVYGLGSSEEYLGRLQPAYTDRGIIMATKLYPNNMTGFKITHSADDLRLHLDKSLKALGVEKVDLFYLHGPDRSVSYEETFAMCDVLYKEGKFSRLGVSNYMSWEVAHIQEICIKNNENTKLTPKKWIRPSVYQGVYNAIQRSIEPELLSCLHKYNMSFYAFNPIAGGYLTSRYHRNQESVEATSRFDDSHMQGKLYRQRYWNDTMFDALDIIREAAKKEGLTESECALRWLVHHSGLEAEREDKIIIGASSEKHLRENLVDLEKGPLSKEILEALDKAWAKTKAVAGAYFH</sequence>
<name>A0A4Z1IFU9_9HELO</name>
<dbReference type="PANTHER" id="PTHR43364">
    <property type="entry name" value="NADH-SPECIFIC METHYLGLYOXAL REDUCTASE-RELATED"/>
    <property type="match status" value="1"/>
</dbReference>
<keyword evidence="1" id="KW-0560">Oxidoreductase</keyword>
<dbReference type="Gene3D" id="3.20.20.100">
    <property type="entry name" value="NADP-dependent oxidoreductase domain"/>
    <property type="match status" value="1"/>
</dbReference>
<protein>
    <recommendedName>
        <fullName evidence="2">NADP-dependent oxidoreductase domain-containing protein</fullName>
    </recommendedName>
</protein>
<dbReference type="Pfam" id="PF00248">
    <property type="entry name" value="Aldo_ket_red"/>
    <property type="match status" value="1"/>
</dbReference>
<organism evidence="3 4">
    <name type="scientific">Botryotinia convoluta</name>
    <dbReference type="NCBI Taxonomy" id="54673"/>
    <lineage>
        <taxon>Eukaryota</taxon>
        <taxon>Fungi</taxon>
        <taxon>Dikarya</taxon>
        <taxon>Ascomycota</taxon>
        <taxon>Pezizomycotina</taxon>
        <taxon>Leotiomycetes</taxon>
        <taxon>Helotiales</taxon>
        <taxon>Sclerotiniaceae</taxon>
        <taxon>Botryotinia</taxon>
    </lineage>
</organism>
<dbReference type="InterPro" id="IPR036812">
    <property type="entry name" value="NAD(P)_OxRdtase_dom_sf"/>
</dbReference>
<evidence type="ECO:0000313" key="4">
    <source>
        <dbReference type="Proteomes" id="UP000297527"/>
    </source>
</evidence>
<keyword evidence="4" id="KW-1185">Reference proteome</keyword>
<evidence type="ECO:0000259" key="2">
    <source>
        <dbReference type="Pfam" id="PF00248"/>
    </source>
</evidence>
<evidence type="ECO:0000256" key="1">
    <source>
        <dbReference type="ARBA" id="ARBA00023002"/>
    </source>
</evidence>
<dbReference type="GO" id="GO:0016491">
    <property type="term" value="F:oxidoreductase activity"/>
    <property type="evidence" value="ECO:0007669"/>
    <property type="project" value="UniProtKB-KW"/>
</dbReference>
<dbReference type="Proteomes" id="UP000297527">
    <property type="component" value="Unassembled WGS sequence"/>
</dbReference>
<dbReference type="CDD" id="cd19075">
    <property type="entry name" value="AKR_AKR7A1-5"/>
    <property type="match status" value="1"/>
</dbReference>
<comment type="caution">
    <text evidence="3">The sequence shown here is derived from an EMBL/GenBank/DDBJ whole genome shotgun (WGS) entry which is preliminary data.</text>
</comment>
<evidence type="ECO:0000313" key="3">
    <source>
        <dbReference type="EMBL" id="TGO60245.1"/>
    </source>
</evidence>
<dbReference type="OrthoDB" id="48988at2759"/>
<reference evidence="3 4" key="1">
    <citation type="submission" date="2017-12" db="EMBL/GenBank/DDBJ databases">
        <title>Comparative genomics of Botrytis spp.</title>
        <authorList>
            <person name="Valero-Jimenez C.A."/>
            <person name="Tapia P."/>
            <person name="Veloso J."/>
            <person name="Silva-Moreno E."/>
            <person name="Staats M."/>
            <person name="Valdes J.H."/>
            <person name="Van Kan J.A.L."/>
        </authorList>
    </citation>
    <scope>NUCLEOTIDE SEQUENCE [LARGE SCALE GENOMIC DNA]</scope>
    <source>
        <strain evidence="3 4">MUCL11595</strain>
    </source>
</reference>
<dbReference type="AlphaFoldDB" id="A0A4Z1IFU9"/>
<dbReference type="InterPro" id="IPR050523">
    <property type="entry name" value="AKR_Detox_Biosynth"/>
</dbReference>
<gene>
    <name evidence="3" type="ORF">BCON_0037g00460</name>
</gene>